<dbReference type="Proteomes" id="UP000612585">
    <property type="component" value="Unassembled WGS sequence"/>
</dbReference>
<keyword evidence="4" id="KW-1185">Reference proteome</keyword>
<proteinExistence type="predicted"/>
<evidence type="ECO:0000313" key="3">
    <source>
        <dbReference type="EMBL" id="GIJ57589.1"/>
    </source>
</evidence>
<feature type="compositionally biased region" description="Basic and acidic residues" evidence="1">
    <location>
        <begin position="74"/>
        <end position="86"/>
    </location>
</feature>
<feature type="chain" id="PRO_5035319140" description="PASTA domain-containing protein" evidence="2">
    <location>
        <begin position="21"/>
        <end position="180"/>
    </location>
</feature>
<gene>
    <name evidence="3" type="ORF">Vau01_051050</name>
</gene>
<evidence type="ECO:0000256" key="2">
    <source>
        <dbReference type="SAM" id="SignalP"/>
    </source>
</evidence>
<dbReference type="AlphaFoldDB" id="A0A8J3Z4X8"/>
<feature type="region of interest" description="Disordered" evidence="1">
    <location>
        <begin position="27"/>
        <end position="86"/>
    </location>
</feature>
<dbReference type="RefSeq" id="WP_203997039.1">
    <property type="nucleotide sequence ID" value="NZ_BOPG01000032.1"/>
</dbReference>
<evidence type="ECO:0000256" key="1">
    <source>
        <dbReference type="SAM" id="MobiDB-lite"/>
    </source>
</evidence>
<organism evidence="3 4">
    <name type="scientific">Virgisporangium aurantiacum</name>
    <dbReference type="NCBI Taxonomy" id="175570"/>
    <lineage>
        <taxon>Bacteria</taxon>
        <taxon>Bacillati</taxon>
        <taxon>Actinomycetota</taxon>
        <taxon>Actinomycetes</taxon>
        <taxon>Micromonosporales</taxon>
        <taxon>Micromonosporaceae</taxon>
        <taxon>Virgisporangium</taxon>
    </lineage>
</organism>
<reference evidence="3" key="1">
    <citation type="submission" date="2021-01" db="EMBL/GenBank/DDBJ databases">
        <title>Whole genome shotgun sequence of Virgisporangium aurantiacum NBRC 16421.</title>
        <authorList>
            <person name="Komaki H."/>
            <person name="Tamura T."/>
        </authorList>
    </citation>
    <scope>NUCLEOTIDE SEQUENCE</scope>
    <source>
        <strain evidence="3">NBRC 16421</strain>
    </source>
</reference>
<feature type="signal peptide" evidence="2">
    <location>
        <begin position="1"/>
        <end position="20"/>
    </location>
</feature>
<feature type="compositionally biased region" description="Low complexity" evidence="1">
    <location>
        <begin position="35"/>
        <end position="56"/>
    </location>
</feature>
<accession>A0A8J3Z4X8</accession>
<comment type="caution">
    <text evidence="3">The sequence shown here is derived from an EMBL/GenBank/DDBJ whole genome shotgun (WGS) entry which is preliminary data.</text>
</comment>
<sequence length="180" mass="18459">MTRSRAHVLIWSVVTLVALAGCAGPTARPGTGQQAVPTPAVSPSGSPAAASSASPGAPGGDQPPNAGDNSAWKQRGELSPEDRRAGDEAAARITPVLQRLRAAQEFALDATRKALLDLGFPAETVLVKQIGDAPYPPPGAVFAVRVGERACVIGDVRPSRLLVQVAGSNPEFGCLEPTTH</sequence>
<dbReference type="PROSITE" id="PS51257">
    <property type="entry name" value="PROKAR_LIPOPROTEIN"/>
    <property type="match status" value="1"/>
</dbReference>
<protein>
    <recommendedName>
        <fullName evidence="5">PASTA domain-containing protein</fullName>
    </recommendedName>
</protein>
<keyword evidence="2" id="KW-0732">Signal</keyword>
<evidence type="ECO:0008006" key="5">
    <source>
        <dbReference type="Google" id="ProtNLM"/>
    </source>
</evidence>
<dbReference type="EMBL" id="BOPG01000032">
    <property type="protein sequence ID" value="GIJ57589.1"/>
    <property type="molecule type" value="Genomic_DNA"/>
</dbReference>
<evidence type="ECO:0000313" key="4">
    <source>
        <dbReference type="Proteomes" id="UP000612585"/>
    </source>
</evidence>
<name>A0A8J3Z4X8_9ACTN</name>